<evidence type="ECO:0000256" key="1">
    <source>
        <dbReference type="SAM" id="Phobius"/>
    </source>
</evidence>
<proteinExistence type="predicted"/>
<gene>
    <name evidence="2" type="ORF">LACBIDRAFT_312362</name>
</gene>
<keyword evidence="1" id="KW-0472">Membrane</keyword>
<evidence type="ECO:0000313" key="2">
    <source>
        <dbReference type="EMBL" id="EDR01263.1"/>
    </source>
</evidence>
<dbReference type="Proteomes" id="UP000001194">
    <property type="component" value="Unassembled WGS sequence"/>
</dbReference>
<sequence>MTRYKKKHVLPGVVIPGPNKPKNSDSFMFRSFHHISACQHENNNAGIPVWDGARDAIILSRIIHLLTMADAVGLVEMDGRVGHHGAQGCRIGCPMKGRHKPSSASVELQALSLSLLASFTFTSAFTFTFGLFYFHKHFHSHFETSL</sequence>
<feature type="transmembrane region" description="Helical" evidence="1">
    <location>
        <begin position="110"/>
        <end position="134"/>
    </location>
</feature>
<organism evidence="3">
    <name type="scientific">Laccaria bicolor (strain S238N-H82 / ATCC MYA-4686)</name>
    <name type="common">Bicoloured deceiver</name>
    <name type="synonym">Laccaria laccata var. bicolor</name>
    <dbReference type="NCBI Taxonomy" id="486041"/>
    <lineage>
        <taxon>Eukaryota</taxon>
        <taxon>Fungi</taxon>
        <taxon>Dikarya</taxon>
        <taxon>Basidiomycota</taxon>
        <taxon>Agaricomycotina</taxon>
        <taxon>Agaricomycetes</taxon>
        <taxon>Agaricomycetidae</taxon>
        <taxon>Agaricales</taxon>
        <taxon>Agaricineae</taxon>
        <taxon>Hydnangiaceae</taxon>
        <taxon>Laccaria</taxon>
    </lineage>
</organism>
<dbReference type="HOGENOM" id="CLU_148805_0_0_1"/>
<dbReference type="InParanoid" id="B0DW12"/>
<dbReference type="OrthoDB" id="2669721at2759"/>
<evidence type="ECO:0000313" key="3">
    <source>
        <dbReference type="Proteomes" id="UP000001194"/>
    </source>
</evidence>
<keyword evidence="3" id="KW-1185">Reference proteome</keyword>
<dbReference type="GeneID" id="6083732"/>
<dbReference type="RefSeq" id="XP_001888139.1">
    <property type="nucleotide sequence ID" value="XM_001888104.1"/>
</dbReference>
<reference evidence="2 3" key="1">
    <citation type="journal article" date="2008" name="Nature">
        <title>The genome of Laccaria bicolor provides insights into mycorrhizal symbiosis.</title>
        <authorList>
            <person name="Martin F."/>
            <person name="Aerts A."/>
            <person name="Ahren D."/>
            <person name="Brun A."/>
            <person name="Danchin E.G.J."/>
            <person name="Duchaussoy F."/>
            <person name="Gibon J."/>
            <person name="Kohler A."/>
            <person name="Lindquist E."/>
            <person name="Pereda V."/>
            <person name="Salamov A."/>
            <person name="Shapiro H.J."/>
            <person name="Wuyts J."/>
            <person name="Blaudez D."/>
            <person name="Buee M."/>
            <person name="Brokstein P."/>
            <person name="Canbaeck B."/>
            <person name="Cohen D."/>
            <person name="Courty P.E."/>
            <person name="Coutinho P.M."/>
            <person name="Delaruelle C."/>
            <person name="Detter J.C."/>
            <person name="Deveau A."/>
            <person name="DiFazio S."/>
            <person name="Duplessis S."/>
            <person name="Fraissinet-Tachet L."/>
            <person name="Lucic E."/>
            <person name="Frey-Klett P."/>
            <person name="Fourrey C."/>
            <person name="Feussner I."/>
            <person name="Gay G."/>
            <person name="Grimwood J."/>
            <person name="Hoegger P.J."/>
            <person name="Jain P."/>
            <person name="Kilaru S."/>
            <person name="Labbe J."/>
            <person name="Lin Y.C."/>
            <person name="Legue V."/>
            <person name="Le Tacon F."/>
            <person name="Marmeisse R."/>
            <person name="Melayah D."/>
            <person name="Montanini B."/>
            <person name="Muratet M."/>
            <person name="Nehls U."/>
            <person name="Niculita-Hirzel H."/>
            <person name="Oudot-Le Secq M.P."/>
            <person name="Peter M."/>
            <person name="Quesneville H."/>
            <person name="Rajashekar B."/>
            <person name="Reich M."/>
            <person name="Rouhier N."/>
            <person name="Schmutz J."/>
            <person name="Yin T."/>
            <person name="Chalot M."/>
            <person name="Henrissat B."/>
            <person name="Kuees U."/>
            <person name="Lucas S."/>
            <person name="Van de Peer Y."/>
            <person name="Podila G.K."/>
            <person name="Polle A."/>
            <person name="Pukkila P.J."/>
            <person name="Richardson P.M."/>
            <person name="Rouze P."/>
            <person name="Sanders I.R."/>
            <person name="Stajich J.E."/>
            <person name="Tunlid A."/>
            <person name="Tuskan G."/>
            <person name="Grigoriev I.V."/>
        </authorList>
    </citation>
    <scope>NUCLEOTIDE SEQUENCE [LARGE SCALE GENOMIC DNA]</scope>
    <source>
        <strain evidence="3">S238N-H82 / ATCC MYA-4686</strain>
    </source>
</reference>
<dbReference type="AlphaFoldDB" id="B0DW12"/>
<name>B0DW12_LACBS</name>
<protein>
    <submittedName>
        <fullName evidence="2">Predicted protein</fullName>
    </submittedName>
</protein>
<keyword evidence="1" id="KW-1133">Transmembrane helix</keyword>
<dbReference type="KEGG" id="lbc:LACBIDRAFT_312362"/>
<keyword evidence="1" id="KW-0812">Transmembrane</keyword>
<accession>B0DW12</accession>
<dbReference type="EMBL" id="DS547141">
    <property type="protein sequence ID" value="EDR01263.1"/>
    <property type="molecule type" value="Genomic_DNA"/>
</dbReference>